<proteinExistence type="predicted"/>
<evidence type="ECO:0000313" key="2">
    <source>
        <dbReference type="Proteomes" id="UP000636811"/>
    </source>
</evidence>
<dbReference type="Proteomes" id="UP000636811">
    <property type="component" value="Unassembled WGS sequence"/>
</dbReference>
<evidence type="ECO:0008006" key="3">
    <source>
        <dbReference type="Google" id="ProtNLM"/>
    </source>
</evidence>
<keyword evidence="2" id="KW-1185">Reference proteome</keyword>
<evidence type="ECO:0000313" key="1">
    <source>
        <dbReference type="EMBL" id="MBF7978762.1"/>
    </source>
</evidence>
<gene>
    <name evidence="1" type="ORF">IV433_04980</name>
</gene>
<organism evidence="1 2">
    <name type="scientific">Rahnella laticis</name>
    <dbReference type="NCBI Taxonomy" id="2787622"/>
    <lineage>
        <taxon>Bacteria</taxon>
        <taxon>Pseudomonadati</taxon>
        <taxon>Pseudomonadota</taxon>
        <taxon>Gammaproteobacteria</taxon>
        <taxon>Enterobacterales</taxon>
        <taxon>Yersiniaceae</taxon>
        <taxon>Rahnella</taxon>
    </lineage>
</organism>
<reference evidence="1 2" key="1">
    <citation type="submission" date="2020-11" db="EMBL/GenBank/DDBJ databases">
        <title>Taxonomic investigation of Rahnella strains.</title>
        <authorList>
            <person name="Lee S.D."/>
        </authorList>
    </citation>
    <scope>NUCLEOTIDE SEQUENCE [LARGE SCALE GENOMIC DNA]</scope>
    <source>
        <strain evidence="1 2">SAP-17</strain>
    </source>
</reference>
<sequence length="83" mass="9659">MNDCLVFEKVGDINTEYPYLNVYIYGCSDPFMEISISHEKNILFTLFLATDNIVLSSEQWIEIKCKSDLFLKKTLADEEFGTY</sequence>
<protein>
    <recommendedName>
        <fullName evidence="3">4'-phosphopantetheinyl transferase domain-containing protein</fullName>
    </recommendedName>
</protein>
<dbReference type="RefSeq" id="WP_195813277.1">
    <property type="nucleotide sequence ID" value="NZ_JADOBI010000002.1"/>
</dbReference>
<dbReference type="EMBL" id="JADOBI010000002">
    <property type="protein sequence ID" value="MBF7978762.1"/>
    <property type="molecule type" value="Genomic_DNA"/>
</dbReference>
<accession>A0ABS0E134</accession>
<comment type="caution">
    <text evidence="1">The sequence shown here is derived from an EMBL/GenBank/DDBJ whole genome shotgun (WGS) entry which is preliminary data.</text>
</comment>
<name>A0ABS0E134_9GAMM</name>